<evidence type="ECO:0008006" key="3">
    <source>
        <dbReference type="Google" id="ProtNLM"/>
    </source>
</evidence>
<evidence type="ECO:0000313" key="2">
    <source>
        <dbReference type="Proteomes" id="UP000029117"/>
    </source>
</evidence>
<dbReference type="RefSeq" id="WP_155269583.1">
    <property type="nucleotide sequence ID" value="NZ_KN046798.1"/>
</dbReference>
<evidence type="ECO:0000313" key="1">
    <source>
        <dbReference type="EMBL" id="KFJ43645.1"/>
    </source>
</evidence>
<protein>
    <recommendedName>
        <fullName evidence="3">Alpha/beta hydrolase</fullName>
    </recommendedName>
</protein>
<dbReference type="AlphaFoldDB" id="A0AAW3DCY6"/>
<sequence length="1239" mass="140807">MKNRYNYKQQLEIHISQLVCLYYLRTLLHFLQLSQTFPSYRDIHKGKKSGMSLQSQGNHYELHPNYKATVYGNRNNVDAKYQSISPVYAMVAQRLHSQDNPYHLLEAINADEYHQEIFAKTSSLTTHVQDNIAIDTTAANIIDKYTNKVTKDIYLNTEETHTTDDEHNLQFNEVERNLTVENDIFEETQAKEINISANEAINTLYHNQKDTNVDGDLTFEEHELEQNITKGLTLAGGTMAITANELVKHAPQGIHITANKVSVNTAEQLIYGMYSVVSDESNVKDPQKPTNEVLRIYIMDKYCTDEKVAEDDKKILNDKYKIIDYIKEDSAITNLLTVDYIKARYFEKGGDKGTYITVKFKFKGNIKFYELDLPKDIDIQAICLELNTLNISNNRFQSLIVGVNGEKIENVVDDFKHHQNTISLKPKDWQKIKDKQGNKEINGGIETKINHLVINVFEPPMMINLREDYYFAYYKANKNFGEYNNLIQRYAPLAQYYEPVGYKIAYYDHIVDDSDDFWQEYILKLAKSQNKLLKRQKPGSTIDPNITFAIHGYNVPVEDKINNKMRGYPQALEYMDSQYDITENKLMNDTPWYDVTGYFKGNIHKLSEQKASILPFDSDKESLEYNTDNENTAEGACKWNLQLEYSLNKAAGWDEKSLDDYNRIVQIAWQGNPKAPYDYSAAIAMSEFAGQKLAIVIDYLKQNGIKVNIMAHSLGNAVIMNTLKNVSTPVDQALCWEPAIANDSLSNSNRNEAVQTISNTYERYENGKLELTPTTQDYNVSYNYAAAASKADKFTIAYSNLDEMLGPIPNIPSLFKKGEIQSMTMNEAVNRMITHVLVSVSSYYFSTAKIGTSFADTTYKLIPNILAGNIDYNKYPEAQAIHEKISDKGAGLLFAIIGVASYALDSFVAQSTSTDTNGGFESIYQIANKFIYPASFFVEGNIGQKCQAFYRKWLQVYPNPNDNKPFLATNDKDMLTGESLYQNLNLREKLRHNFIPIYAYHEKDTLYDIASEVIDKLYKLTNTGVADIPQQVWDNLEDSISNIFNQNPISTVWDTSMSFVGPAVNGAGSLTTTVIDFLKGADIQAAIKNIKDNKEELLAVVFTVLMQPDSKVAPAMGYSGVDDNSEFYNTNIGSKLFQTPQEVSTLELPESTRGNYPCYYIDSDNTKHTVAYDQLTDAQKQSAKSMLCIDHSAMLYPTDDFMNYIYKGQLFGDPDLGLGFFGDYDMDEVRGNNSKYNKG</sequence>
<organism evidence="1 2">
    <name type="scientific">Francisella philomiragia</name>
    <dbReference type="NCBI Taxonomy" id="28110"/>
    <lineage>
        <taxon>Bacteria</taxon>
        <taxon>Pseudomonadati</taxon>
        <taxon>Pseudomonadota</taxon>
        <taxon>Gammaproteobacteria</taxon>
        <taxon>Thiotrichales</taxon>
        <taxon>Francisellaceae</taxon>
        <taxon>Francisella</taxon>
    </lineage>
</organism>
<dbReference type="Proteomes" id="UP000029117">
    <property type="component" value="Unassembled WGS sequence"/>
</dbReference>
<comment type="caution">
    <text evidence="1">The sequence shown here is derived from an EMBL/GenBank/DDBJ whole genome shotgun (WGS) entry which is preliminary data.</text>
</comment>
<dbReference type="EMBL" id="JOUE01000003">
    <property type="protein sequence ID" value="KFJ43645.1"/>
    <property type="molecule type" value="Genomic_DNA"/>
</dbReference>
<reference evidence="1 2" key="1">
    <citation type="submission" date="2014-04" db="EMBL/GenBank/DDBJ databases">
        <authorList>
            <person name="Bishop-Lilly K.A."/>
            <person name="Broomall S.M."/>
            <person name="Chain P.S."/>
            <person name="Chertkov O."/>
            <person name="Coyne S.R."/>
            <person name="Daligault H.E."/>
            <person name="Davenport K.W."/>
            <person name="Erkkila T."/>
            <person name="Frey K.G."/>
            <person name="Gibbons H.S."/>
            <person name="Gu W."/>
            <person name="Jaissle J."/>
            <person name="Johnson S.L."/>
            <person name="Koroleva G.I."/>
            <person name="Ladner J.T."/>
            <person name="Lo C.-C."/>
            <person name="Minogue T.D."/>
            <person name="Munk C."/>
            <person name="Palacios G.F."/>
            <person name="Redden C.L."/>
            <person name="Rosenzweig C.N."/>
            <person name="Scholz M.B."/>
            <person name="Teshima H."/>
            <person name="Xu Y."/>
        </authorList>
    </citation>
    <scope>NUCLEOTIDE SEQUENCE [LARGE SCALE GENOMIC DNA]</scope>
    <source>
        <strain evidence="1 2">FAJ</strain>
    </source>
</reference>
<proteinExistence type="predicted"/>
<accession>A0AAW3DCY6</accession>
<gene>
    <name evidence="1" type="ORF">DR78_1947</name>
</gene>
<name>A0AAW3DCY6_9GAMM</name>